<evidence type="ECO:0000256" key="1">
    <source>
        <dbReference type="SAM" id="MobiDB-lite"/>
    </source>
</evidence>
<protein>
    <submittedName>
        <fullName evidence="3">Phosphodiesterase</fullName>
    </submittedName>
</protein>
<accession>A0A5C4MLE9</accession>
<comment type="caution">
    <text evidence="3">The sequence shown here is derived from an EMBL/GenBank/DDBJ whole genome shotgun (WGS) entry which is preliminary data.</text>
</comment>
<reference evidence="3 4" key="1">
    <citation type="submission" date="2019-05" db="EMBL/GenBank/DDBJ databases">
        <title>Mumia sp. nov., isolated from the intestinal contents of plateau pika (Ochotona curzoniae) in the Qinghai-Tibet plateau of China.</title>
        <authorList>
            <person name="Tian Z."/>
        </authorList>
    </citation>
    <scope>NUCLEOTIDE SEQUENCE [LARGE SCALE GENOMIC DNA]</scope>
    <source>
        <strain evidence="4">527</strain>
        <strain evidence="3">Z527</strain>
    </source>
</reference>
<dbReference type="EMBL" id="VDFR01000077">
    <property type="protein sequence ID" value="TNC43783.1"/>
    <property type="molecule type" value="Genomic_DNA"/>
</dbReference>
<proteinExistence type="predicted"/>
<dbReference type="OrthoDB" id="3725224at2"/>
<organism evidence="3 4">
    <name type="scientific">Mumia zhuanghuii</name>
    <dbReference type="NCBI Taxonomy" id="2585211"/>
    <lineage>
        <taxon>Bacteria</taxon>
        <taxon>Bacillati</taxon>
        <taxon>Actinomycetota</taxon>
        <taxon>Actinomycetes</taxon>
        <taxon>Propionibacteriales</taxon>
        <taxon>Nocardioidaceae</taxon>
        <taxon>Mumia</taxon>
    </lineage>
</organism>
<dbReference type="Proteomes" id="UP000306740">
    <property type="component" value="Unassembled WGS sequence"/>
</dbReference>
<dbReference type="AlphaFoldDB" id="A0A5C4MLE9"/>
<feature type="region of interest" description="Disordered" evidence="1">
    <location>
        <begin position="1"/>
        <end position="20"/>
    </location>
</feature>
<dbReference type="EMBL" id="VDFR01000078">
    <property type="protein sequence ID" value="TNC43758.1"/>
    <property type="molecule type" value="Genomic_DNA"/>
</dbReference>
<sequence length="210" mass="22532">MANRHPSPQRTESGEQPRDRTAELTADIETTGYYPQVVAAGIADALADEPVLAYVLHHEPTFEREEVRRHMTVLTLTPSRLVLAHTDEHSADDILPEPYTSTTTEAVPLRTVDSVVVTRTVPMATAVGAVSARDTAEVVLTIGWGAVRRLDLEPAGCSDPACEADHGYTGSATADDFSLRVSAAADGGAAVQRLLAFSRELSAATSRPRW</sequence>
<gene>
    <name evidence="3" type="ORF">FHE65_17455</name>
    <name evidence="2" type="ORF">FHE65_17590</name>
</gene>
<evidence type="ECO:0000313" key="3">
    <source>
        <dbReference type="EMBL" id="TNC43783.1"/>
    </source>
</evidence>
<dbReference type="RefSeq" id="WP_139106319.1">
    <property type="nucleotide sequence ID" value="NZ_VDFR01000077.1"/>
</dbReference>
<evidence type="ECO:0000313" key="2">
    <source>
        <dbReference type="EMBL" id="TNC43758.1"/>
    </source>
</evidence>
<dbReference type="InterPro" id="IPR046040">
    <property type="entry name" value="DUF5998"/>
</dbReference>
<feature type="compositionally biased region" description="Polar residues" evidence="1">
    <location>
        <begin position="1"/>
        <end position="11"/>
    </location>
</feature>
<dbReference type="Pfam" id="PF19461">
    <property type="entry name" value="DUF5998"/>
    <property type="match status" value="1"/>
</dbReference>
<evidence type="ECO:0000313" key="4">
    <source>
        <dbReference type="Proteomes" id="UP000306740"/>
    </source>
</evidence>
<name>A0A5C4MLE9_9ACTN</name>